<dbReference type="InterPro" id="IPR039309">
    <property type="entry name" value="BT1"/>
</dbReference>
<dbReference type="InterPro" id="IPR036259">
    <property type="entry name" value="MFS_trans_sf"/>
</dbReference>
<feature type="region of interest" description="Disordered" evidence="7">
    <location>
        <begin position="1"/>
        <end position="22"/>
    </location>
</feature>
<feature type="transmembrane region" description="Helical" evidence="8">
    <location>
        <begin position="219"/>
        <end position="242"/>
    </location>
</feature>
<evidence type="ECO:0000256" key="1">
    <source>
        <dbReference type="ARBA" id="ARBA00004141"/>
    </source>
</evidence>
<dbReference type="PANTHER" id="PTHR31585:SF5">
    <property type="entry name" value="RNA-BINDING S4 DOMAIN-CONTAINING PROTEIN"/>
    <property type="match status" value="1"/>
</dbReference>
<dbReference type="AlphaFoldDB" id="A0A813CKD0"/>
<evidence type="ECO:0000256" key="4">
    <source>
        <dbReference type="ARBA" id="ARBA00022692"/>
    </source>
</evidence>
<keyword evidence="4 8" id="KW-0812">Transmembrane</keyword>
<sequence length="955" mass="105279">MPMPAQLSEEESVAASSHSQRFEHTNASSYKYEHTGASTLKKAHSCLSQGTTALTGLTPDNKSVVSESHASVPELNAVKADVENALPCGEAVSIWTRSTIGIVLNGFLLAFLSATCSGVIYGFFLGYMGLESYVLASIAALMKLPDVFPLPYGILTDCFPIRGQKRKPWLLISWAISAGALLTMCLKPQPGPFYCFENGEYNWYVPPCNPGILKEKNWYVFPMFILTAGLQLGSVSGQALLLEYSQLEPLERRGQIKAEMTMVCTAGSLASSLFIGIFMNSKEYLGTFDWGLSFSGLMAVCLVLVILIIPVTVMCVYEPPKSGQRTSCRAHVMSSWELVQGKALSSLLFFAFFVQLLVSMTTTAGPMVRSQWAHVKVLQQQMFGMAGLGIMMAATWVYRVYFLQASWRKAIFVAIFAVNVLDAIPQFLTTFDLVRNQYFYLGEDVVSSIPNAVLQLVSNLMIIELAEPGREGLSYGLIGTLQQSALPFATVLSNQVYELFDPKLSNLENYILDTPQFRSTVAWSYVLTYTTSFLALALLPMIPWQKAEAHRRKKEWSSNSVMAAIVLVIPALCLTYGIIVLLLTSQPETACLRWVGGQGCEDEAEVNSTPVPSVFEVLEYAGIVGFKQQSRGVAWAFVLSDVLSAQEPEFCLLENINARLQPRGQDGDADLLVLWLFLAVRTFERGLSLNGLTLVGWDNGGLTDVLDAGNCDLRFFRSDYGDAHRIIRDANGLLGLRKAECGGSDVSFSVSDHSCSATVCFAVDWTILDFRWPYGLAVCYVNAESAKLMLWTQLANSIAEAFSAESPALRAHVQLVHSNLAVRQKMAWRPIDAKSVRTVRTFMTRALLFPVLVKALGCVDESAAVAGACVETEVESLLQRPASVRDEILHIVDFREALTRVSVCDELVALKRRFVNYYREVGAHIKHSVHTDLGQTVDCIPFLKQPALLWAGEEM</sequence>
<dbReference type="EMBL" id="CAJNJA010102585">
    <property type="protein sequence ID" value="CAE7944903.1"/>
    <property type="molecule type" value="Genomic_DNA"/>
</dbReference>
<evidence type="ECO:0000313" key="9">
    <source>
        <dbReference type="EMBL" id="CAE7944903.1"/>
    </source>
</evidence>
<dbReference type="Gene3D" id="1.20.1250.20">
    <property type="entry name" value="MFS general substrate transporter like domains"/>
    <property type="match status" value="1"/>
</dbReference>
<comment type="subcellular location">
    <subcellularLocation>
        <location evidence="1">Membrane</location>
        <topology evidence="1">Multi-pass membrane protein</topology>
    </subcellularLocation>
</comment>
<feature type="transmembrane region" description="Helical" evidence="8">
    <location>
        <begin position="338"/>
        <end position="358"/>
    </location>
</feature>
<feature type="transmembrane region" description="Helical" evidence="8">
    <location>
        <begin position="102"/>
        <end position="127"/>
    </location>
</feature>
<feature type="non-terminal residue" evidence="9">
    <location>
        <position position="1"/>
    </location>
</feature>
<evidence type="ECO:0000256" key="5">
    <source>
        <dbReference type="ARBA" id="ARBA00022989"/>
    </source>
</evidence>
<keyword evidence="6 8" id="KW-0472">Membrane</keyword>
<feature type="transmembrane region" description="Helical" evidence="8">
    <location>
        <begin position="133"/>
        <end position="155"/>
    </location>
</feature>
<evidence type="ECO:0000256" key="7">
    <source>
        <dbReference type="SAM" id="MobiDB-lite"/>
    </source>
</evidence>
<evidence type="ECO:0000256" key="3">
    <source>
        <dbReference type="ARBA" id="ARBA00022448"/>
    </source>
</evidence>
<dbReference type="GO" id="GO:0016020">
    <property type="term" value="C:membrane"/>
    <property type="evidence" value="ECO:0007669"/>
    <property type="project" value="UniProtKB-SubCell"/>
</dbReference>
<keyword evidence="5 8" id="KW-1133">Transmembrane helix</keyword>
<evidence type="ECO:0000256" key="6">
    <source>
        <dbReference type="ARBA" id="ARBA00023136"/>
    </source>
</evidence>
<proteinExistence type="inferred from homology"/>
<reference evidence="9" key="1">
    <citation type="submission" date="2021-02" db="EMBL/GenBank/DDBJ databases">
        <authorList>
            <person name="Dougan E. K."/>
            <person name="Rhodes N."/>
            <person name="Thang M."/>
            <person name="Chan C."/>
        </authorList>
    </citation>
    <scope>NUCLEOTIDE SEQUENCE</scope>
</reference>
<evidence type="ECO:0000256" key="2">
    <source>
        <dbReference type="ARBA" id="ARBA00007015"/>
    </source>
</evidence>
<feature type="transmembrane region" description="Helical" evidence="8">
    <location>
        <begin position="262"/>
        <end position="280"/>
    </location>
</feature>
<feature type="transmembrane region" description="Helical" evidence="8">
    <location>
        <begin position="563"/>
        <end position="583"/>
    </location>
</feature>
<organism evidence="9 10">
    <name type="scientific">Symbiodinium necroappetens</name>
    <dbReference type="NCBI Taxonomy" id="1628268"/>
    <lineage>
        <taxon>Eukaryota</taxon>
        <taxon>Sar</taxon>
        <taxon>Alveolata</taxon>
        <taxon>Dinophyceae</taxon>
        <taxon>Suessiales</taxon>
        <taxon>Symbiodiniaceae</taxon>
        <taxon>Symbiodinium</taxon>
    </lineage>
</organism>
<feature type="transmembrane region" description="Helical" evidence="8">
    <location>
        <begin position="378"/>
        <end position="398"/>
    </location>
</feature>
<keyword evidence="10" id="KW-1185">Reference proteome</keyword>
<evidence type="ECO:0000313" key="10">
    <source>
        <dbReference type="Proteomes" id="UP000601435"/>
    </source>
</evidence>
<comment type="similarity">
    <text evidence="2">Belongs to the major facilitator superfamily. Folate-biopterin transporter (TC 2.A.71) family.</text>
</comment>
<keyword evidence="3" id="KW-0813">Transport</keyword>
<feature type="transmembrane region" description="Helical" evidence="8">
    <location>
        <begin position="292"/>
        <end position="317"/>
    </location>
</feature>
<dbReference type="PANTHER" id="PTHR31585">
    <property type="entry name" value="FOLATE-BIOPTERIN TRANSPORTER 1, CHLOROPLASTIC"/>
    <property type="match status" value="1"/>
</dbReference>
<comment type="caution">
    <text evidence="9">The sequence shown here is derived from an EMBL/GenBank/DDBJ whole genome shotgun (WGS) entry which is preliminary data.</text>
</comment>
<gene>
    <name evidence="9" type="ORF">SNEC2469_LOCUS35443</name>
</gene>
<feature type="transmembrane region" description="Helical" evidence="8">
    <location>
        <begin position="522"/>
        <end position="542"/>
    </location>
</feature>
<dbReference type="OrthoDB" id="430647at2759"/>
<dbReference type="SUPFAM" id="SSF103473">
    <property type="entry name" value="MFS general substrate transporter"/>
    <property type="match status" value="1"/>
</dbReference>
<name>A0A813CKD0_9DINO</name>
<accession>A0A813CKD0</accession>
<protein>
    <submittedName>
        <fullName evidence="9">Uncharacterized protein</fullName>
    </submittedName>
</protein>
<feature type="transmembrane region" description="Helical" evidence="8">
    <location>
        <begin position="410"/>
        <end position="428"/>
    </location>
</feature>
<evidence type="ECO:0000256" key="8">
    <source>
        <dbReference type="SAM" id="Phobius"/>
    </source>
</evidence>
<dbReference type="Proteomes" id="UP000601435">
    <property type="component" value="Unassembled WGS sequence"/>
</dbReference>
<feature type="transmembrane region" description="Helical" evidence="8">
    <location>
        <begin position="167"/>
        <end position="184"/>
    </location>
</feature>